<dbReference type="GO" id="GO:0015977">
    <property type="term" value="P:carbon fixation"/>
    <property type="evidence" value="ECO:0007669"/>
    <property type="project" value="UniProtKB-KW"/>
</dbReference>
<evidence type="ECO:0000256" key="1">
    <source>
        <dbReference type="ARBA" id="ARBA00022531"/>
    </source>
</evidence>
<organism evidence="4 5">
    <name type="scientific">Lithospermum erythrorhizon</name>
    <name type="common">Purple gromwell</name>
    <name type="synonym">Lithospermum officinale var. erythrorhizon</name>
    <dbReference type="NCBI Taxonomy" id="34254"/>
    <lineage>
        <taxon>Eukaryota</taxon>
        <taxon>Viridiplantae</taxon>
        <taxon>Streptophyta</taxon>
        <taxon>Embryophyta</taxon>
        <taxon>Tracheophyta</taxon>
        <taxon>Spermatophyta</taxon>
        <taxon>Magnoliopsida</taxon>
        <taxon>eudicotyledons</taxon>
        <taxon>Gunneridae</taxon>
        <taxon>Pentapetalae</taxon>
        <taxon>asterids</taxon>
        <taxon>lamiids</taxon>
        <taxon>Boraginales</taxon>
        <taxon>Boraginaceae</taxon>
        <taxon>Boraginoideae</taxon>
        <taxon>Lithospermeae</taxon>
        <taxon>Lithospermum</taxon>
    </lineage>
</organism>
<dbReference type="Pfam" id="PF02341">
    <property type="entry name" value="RbcX"/>
    <property type="match status" value="1"/>
</dbReference>
<evidence type="ECO:0008006" key="6">
    <source>
        <dbReference type="Google" id="ProtNLM"/>
    </source>
</evidence>
<dbReference type="SUPFAM" id="SSF158615">
    <property type="entry name" value="RbcX-like"/>
    <property type="match status" value="1"/>
</dbReference>
<dbReference type="Proteomes" id="UP001454036">
    <property type="component" value="Unassembled WGS sequence"/>
</dbReference>
<evidence type="ECO:0000256" key="3">
    <source>
        <dbReference type="ARBA" id="ARBA00023300"/>
    </source>
</evidence>
<gene>
    <name evidence="4" type="ORF">LIER_27144</name>
</gene>
<dbReference type="PANTHER" id="PTHR33791:SF12">
    <property type="entry name" value="CHAPERONIN-LIKE RBCX PROTEIN 1, CHLOROPLASTIC"/>
    <property type="match status" value="1"/>
</dbReference>
<dbReference type="GO" id="GO:0110102">
    <property type="term" value="P:ribulose bisphosphate carboxylase complex assembly"/>
    <property type="evidence" value="ECO:0007669"/>
    <property type="project" value="InterPro"/>
</dbReference>
<dbReference type="InterPro" id="IPR003435">
    <property type="entry name" value="Chaperonin_RcbX"/>
</dbReference>
<evidence type="ECO:0000313" key="4">
    <source>
        <dbReference type="EMBL" id="GAA0173553.1"/>
    </source>
</evidence>
<dbReference type="PANTHER" id="PTHR33791">
    <property type="entry name" value="CHAPERONIN-LIKE RBCX PROTEIN 1, CHLOROPLASTIC"/>
    <property type="match status" value="1"/>
</dbReference>
<protein>
    <recommendedName>
        <fullName evidence="6">Chaperonin-like RBCX protein 1, chloroplastic</fullName>
    </recommendedName>
</protein>
<keyword evidence="5" id="KW-1185">Reference proteome</keyword>
<evidence type="ECO:0000256" key="2">
    <source>
        <dbReference type="ARBA" id="ARBA00023186"/>
    </source>
</evidence>
<keyword evidence="2" id="KW-0143">Chaperone</keyword>
<dbReference type="EMBL" id="BAABME010008658">
    <property type="protein sequence ID" value="GAA0173553.1"/>
    <property type="molecule type" value="Genomic_DNA"/>
</dbReference>
<comment type="caution">
    <text evidence="4">The sequence shown here is derived from an EMBL/GenBank/DDBJ whole genome shotgun (WGS) entry which is preliminary data.</text>
</comment>
<reference evidence="4 5" key="1">
    <citation type="submission" date="2024-01" db="EMBL/GenBank/DDBJ databases">
        <title>The complete chloroplast genome sequence of Lithospermum erythrorhizon: insights into the phylogenetic relationship among Boraginaceae species and the maternal lineages of purple gromwells.</title>
        <authorList>
            <person name="Okada T."/>
            <person name="Watanabe K."/>
        </authorList>
    </citation>
    <scope>NUCLEOTIDE SEQUENCE [LARGE SCALE GENOMIC DNA]</scope>
</reference>
<accession>A0AAV3RF38</accession>
<dbReference type="AlphaFoldDB" id="A0AAV3RF38"/>
<dbReference type="GO" id="GO:0044183">
    <property type="term" value="F:protein folding chaperone"/>
    <property type="evidence" value="ECO:0007669"/>
    <property type="project" value="InterPro"/>
</dbReference>
<keyword evidence="3" id="KW-0120">Carbon dioxide fixation</keyword>
<keyword evidence="1" id="KW-0602">Photosynthesis</keyword>
<dbReference type="GO" id="GO:0015979">
    <property type="term" value="P:photosynthesis"/>
    <property type="evidence" value="ECO:0007669"/>
    <property type="project" value="UniProtKB-KW"/>
</dbReference>
<name>A0AAV3RF38_LITER</name>
<dbReference type="Gene3D" id="1.10.1200.210">
    <property type="entry name" value="Chaperonin-like RbcX"/>
    <property type="match status" value="1"/>
</dbReference>
<dbReference type="InterPro" id="IPR038052">
    <property type="entry name" value="Chaperonin_RbcX_sf"/>
</dbReference>
<evidence type="ECO:0000313" key="5">
    <source>
        <dbReference type="Proteomes" id="UP001454036"/>
    </source>
</evidence>
<sequence length="172" mass="20105">MEHISLLSSSQHSFFTAIQKNKAPPLPFRLSKKRTYRRTPRLRCQKMYVPGFGEASPEAKAAKHLHNFFTYVAVRIVTAQLESYNPEAHLELKEFLDKHSVNDGDKFCADLMRESPRHKNIALRILEVRSVYCKKDFEWDNLELLASKMVNESNTRLMRDYVLETSDVENQE</sequence>
<proteinExistence type="predicted"/>